<dbReference type="Proteomes" id="UP000322362">
    <property type="component" value="Unassembled WGS sequence"/>
</dbReference>
<sequence>MIAEELLHFVWQFRLFNQLELYSTDDEQIKIFQVGQCNEDAGPDFLFSQISIDSREWRGHVEIHVNGADWFTHGHHTDAAYNSVVLHVVYQNPVPVFREDGTTIPCLELAPLVNSRVLEHYRGIMQNLHWIPCEKHLPRVDPLRKTQAMERMTVVRLEQRHTQIQELLIETLDDWEKVLFLLLCRSFGMKVNAQPFSQLGKLIDLSLIRKYRADAFKVEAMVFGQAGFLADVPKEGYTKKLADEYRYLKTIHGLKELKVFEWKFMRMRPYNFPTFRLAQLLALYGQAPYLFEEVIRCKDMADLDHVSTNASLTSFWKTHFVLGKTAPVHTTRLSQPFIEHITINAFIPILFSYGKCMGIDELQARALAWLGQLKSEQNKITRKFNELTFSAASAADSQGLLQLKQDYCDQKKCLQCNIGLSLFKS</sequence>
<dbReference type="RefSeq" id="WP_148919393.1">
    <property type="nucleotide sequence ID" value="NZ_VTAV01000007.1"/>
</dbReference>
<organism evidence="1 2">
    <name type="scientific">Sphingobacterium phlebotomi</name>
    <dbReference type="NCBI Taxonomy" id="2605433"/>
    <lineage>
        <taxon>Bacteria</taxon>
        <taxon>Pseudomonadati</taxon>
        <taxon>Bacteroidota</taxon>
        <taxon>Sphingobacteriia</taxon>
        <taxon>Sphingobacteriales</taxon>
        <taxon>Sphingobacteriaceae</taxon>
        <taxon>Sphingobacterium</taxon>
    </lineage>
</organism>
<dbReference type="InterPro" id="IPR021272">
    <property type="entry name" value="DUF2851"/>
</dbReference>
<proteinExistence type="predicted"/>
<accession>A0A5D4H551</accession>
<keyword evidence="2" id="KW-1185">Reference proteome</keyword>
<protein>
    <submittedName>
        <fullName evidence="1">DUF2851 family protein</fullName>
    </submittedName>
</protein>
<gene>
    <name evidence="1" type="ORF">FXV77_11605</name>
</gene>
<name>A0A5D4H551_9SPHI</name>
<reference evidence="1 2" key="1">
    <citation type="submission" date="2019-08" db="EMBL/GenBank/DDBJ databases">
        <title>Phlebobacter frassis gen. nov. sp. nov., a new member of family Sphingobacteriaceae isolated from sand fly rearing media.</title>
        <authorList>
            <person name="Kakumanu M.L."/>
            <person name="Marayati B.F."/>
            <person name="Wada-Katsumata A."/>
            <person name="Wasserberg G."/>
            <person name="Schal C."/>
            <person name="Apperson C.S."/>
            <person name="Ponnusamy L."/>
        </authorList>
    </citation>
    <scope>NUCLEOTIDE SEQUENCE [LARGE SCALE GENOMIC DNA]</scope>
    <source>
        <strain evidence="1 2">SSI9</strain>
    </source>
</reference>
<dbReference type="Pfam" id="PF11013">
    <property type="entry name" value="DUF2851"/>
    <property type="match status" value="1"/>
</dbReference>
<dbReference type="EMBL" id="VTAV01000007">
    <property type="protein sequence ID" value="TYR35727.1"/>
    <property type="molecule type" value="Genomic_DNA"/>
</dbReference>
<dbReference type="AlphaFoldDB" id="A0A5D4H551"/>
<evidence type="ECO:0000313" key="2">
    <source>
        <dbReference type="Proteomes" id="UP000322362"/>
    </source>
</evidence>
<evidence type="ECO:0000313" key="1">
    <source>
        <dbReference type="EMBL" id="TYR35727.1"/>
    </source>
</evidence>
<comment type="caution">
    <text evidence="1">The sequence shown here is derived from an EMBL/GenBank/DDBJ whole genome shotgun (WGS) entry which is preliminary data.</text>
</comment>